<feature type="domain" description="PDZ" evidence="13">
    <location>
        <begin position="331"/>
        <end position="430"/>
    </location>
</feature>
<comment type="subcellular location">
    <subcellularLocation>
        <location evidence="1">Periplasm</location>
    </subcellularLocation>
</comment>
<dbReference type="GO" id="GO:0004252">
    <property type="term" value="F:serine-type endopeptidase activity"/>
    <property type="evidence" value="ECO:0007669"/>
    <property type="project" value="InterPro"/>
</dbReference>
<dbReference type="Gene3D" id="2.30.42.10">
    <property type="match status" value="2"/>
</dbReference>
<dbReference type="Pfam" id="PF13180">
    <property type="entry name" value="PDZ_2"/>
    <property type="match status" value="1"/>
</dbReference>
<accession>A0A1F6GV27</accession>
<feature type="binding site" evidence="10">
    <location>
        <position position="89"/>
    </location>
    <ligand>
        <name>substrate</name>
    </ligand>
</feature>
<feature type="active site" description="Charge relay system" evidence="9">
    <location>
        <position position="193"/>
    </location>
</feature>
<dbReference type="InterPro" id="IPR041489">
    <property type="entry name" value="PDZ_6"/>
</dbReference>
<evidence type="ECO:0000256" key="2">
    <source>
        <dbReference type="ARBA" id="ARBA00010541"/>
    </source>
</evidence>
<evidence type="ECO:0000256" key="11">
    <source>
        <dbReference type="SAM" id="MobiDB-lite"/>
    </source>
</evidence>
<dbReference type="PRINTS" id="PR00834">
    <property type="entry name" value="PROTEASES2C"/>
</dbReference>
<evidence type="ECO:0000256" key="10">
    <source>
        <dbReference type="PIRSR" id="PIRSR611782-2"/>
    </source>
</evidence>
<dbReference type="Pfam" id="PF13365">
    <property type="entry name" value="Trypsin_2"/>
    <property type="match status" value="1"/>
</dbReference>
<keyword evidence="4 12" id="KW-0732">Signal</keyword>
<dbReference type="InterPro" id="IPR001940">
    <property type="entry name" value="Peptidase_S1C"/>
</dbReference>
<feature type="active site" description="Charge relay system" evidence="9">
    <location>
        <position position="119"/>
    </location>
</feature>
<comment type="similarity">
    <text evidence="2">Belongs to the peptidase S1C family.</text>
</comment>
<reference evidence="14 15" key="1">
    <citation type="journal article" date="2016" name="Nat. Commun.">
        <title>Thousands of microbial genomes shed light on interconnected biogeochemical processes in an aquifer system.</title>
        <authorList>
            <person name="Anantharaman K."/>
            <person name="Brown C.T."/>
            <person name="Hug L.A."/>
            <person name="Sharon I."/>
            <person name="Castelle C.J."/>
            <person name="Probst A.J."/>
            <person name="Thomas B.C."/>
            <person name="Singh A."/>
            <person name="Wilkins M.J."/>
            <person name="Karaoz U."/>
            <person name="Brodie E.L."/>
            <person name="Williams K.H."/>
            <person name="Hubbard S.S."/>
            <person name="Banfield J.F."/>
        </authorList>
    </citation>
    <scope>NUCLEOTIDE SEQUENCE [LARGE SCALE GENOMIC DNA]</scope>
</reference>
<dbReference type="SUPFAM" id="SSF50156">
    <property type="entry name" value="PDZ domain-like"/>
    <property type="match status" value="2"/>
</dbReference>
<dbReference type="PANTHER" id="PTHR22939:SF129">
    <property type="entry name" value="SERINE PROTEASE HTRA2, MITOCHONDRIAL"/>
    <property type="match status" value="1"/>
</dbReference>
<feature type="binding site" evidence="10">
    <location>
        <position position="119"/>
    </location>
    <ligand>
        <name>substrate</name>
    </ligand>
</feature>
<evidence type="ECO:0000259" key="13">
    <source>
        <dbReference type="PROSITE" id="PS50106"/>
    </source>
</evidence>
<gene>
    <name evidence="14" type="ORF">A2557_04630</name>
</gene>
<evidence type="ECO:0000256" key="12">
    <source>
        <dbReference type="SAM" id="SignalP"/>
    </source>
</evidence>
<proteinExistence type="inferred from homology"/>
<dbReference type="PANTHER" id="PTHR22939">
    <property type="entry name" value="SERINE PROTEASE FAMILY S1C HTRA-RELATED"/>
    <property type="match status" value="1"/>
</dbReference>
<evidence type="ECO:0000256" key="4">
    <source>
        <dbReference type="ARBA" id="ARBA00022729"/>
    </source>
</evidence>
<evidence type="ECO:0000256" key="3">
    <source>
        <dbReference type="ARBA" id="ARBA00022670"/>
    </source>
</evidence>
<dbReference type="PROSITE" id="PS50106">
    <property type="entry name" value="PDZ"/>
    <property type="match status" value="2"/>
</dbReference>
<keyword evidence="5" id="KW-0677">Repeat</keyword>
<keyword evidence="3" id="KW-0645">Protease</keyword>
<protein>
    <recommendedName>
        <fullName evidence="13">PDZ domain-containing protein</fullName>
    </recommendedName>
</protein>
<evidence type="ECO:0000256" key="5">
    <source>
        <dbReference type="ARBA" id="ARBA00022737"/>
    </source>
</evidence>
<comment type="caution">
    <text evidence="14">The sequence shown here is derived from an EMBL/GenBank/DDBJ whole genome shotgun (WGS) entry which is preliminary data.</text>
</comment>
<evidence type="ECO:0000256" key="7">
    <source>
        <dbReference type="ARBA" id="ARBA00022801"/>
    </source>
</evidence>
<dbReference type="InterPro" id="IPR036034">
    <property type="entry name" value="PDZ_sf"/>
</dbReference>
<feature type="domain" description="PDZ" evidence="13">
    <location>
        <begin position="238"/>
        <end position="325"/>
    </location>
</feature>
<organism evidence="14 15">
    <name type="scientific">Candidatus Lambdaproteobacteria bacterium RIFOXYD2_FULL_56_26</name>
    <dbReference type="NCBI Taxonomy" id="1817773"/>
    <lineage>
        <taxon>Bacteria</taxon>
        <taxon>Pseudomonadati</taxon>
        <taxon>Pseudomonadota</taxon>
        <taxon>Candidatus Lambdaproteobacteria</taxon>
    </lineage>
</organism>
<evidence type="ECO:0000256" key="9">
    <source>
        <dbReference type="PIRSR" id="PIRSR611782-1"/>
    </source>
</evidence>
<sequence length="441" mass="47373">MFRNCLLALSLFVCAAPFAWGMESFAPIVRSERTKVVHISTSSVTPPGPKGSQRDPLMDRFLGPRPKKSSALGSGFVFSEDGYIVTNNHVVERADKIEVTFYDGKTYEAKVVGTDAITDLALIKVEAKGLKPVLLGDSEKLEVGDWVLAIGNPLGLDYTVTAGIISAKGRDIFGGTAYGQFLQTDAAINPGNSGGPLFDVQGKVVGINTAIAQGQGLGFAIPINLAKTIFDQLKTSGKVERGWLGIGIQEMNEDLALSFGLDKDSKGIVVTSIGPDSPAEKGGLKQGDVITEIEGRGVDKTTQLQQTVAEAKPGSVVKLKVFRANKSLALSVTLGKRPESEIATNEEEPNPLGFQLAEIDPTLRQEWGIKEKIGLLVVEVDPDSLAYEKGIRRGDILVEVDGLRLNKLADFEKAQQKSRGRMRLLLKRDGESIYLALPLGP</sequence>
<feature type="chain" id="PRO_5039037213" description="PDZ domain-containing protein" evidence="12">
    <location>
        <begin position="22"/>
        <end position="441"/>
    </location>
</feature>
<dbReference type="GO" id="GO:0042597">
    <property type="term" value="C:periplasmic space"/>
    <property type="evidence" value="ECO:0007669"/>
    <property type="project" value="UniProtKB-SubCell"/>
</dbReference>
<feature type="region of interest" description="Disordered" evidence="11">
    <location>
        <begin position="40"/>
        <end position="60"/>
    </location>
</feature>
<dbReference type="EMBL" id="MFNF01000027">
    <property type="protein sequence ID" value="OGH01871.1"/>
    <property type="molecule type" value="Genomic_DNA"/>
</dbReference>
<dbReference type="SMART" id="SM00228">
    <property type="entry name" value="PDZ"/>
    <property type="match status" value="2"/>
</dbReference>
<feature type="active site" description="Charge relay system" evidence="9">
    <location>
        <position position="89"/>
    </location>
</feature>
<dbReference type="Pfam" id="PF17820">
    <property type="entry name" value="PDZ_6"/>
    <property type="match status" value="1"/>
</dbReference>
<evidence type="ECO:0000256" key="6">
    <source>
        <dbReference type="ARBA" id="ARBA00022764"/>
    </source>
</evidence>
<dbReference type="InterPro" id="IPR011782">
    <property type="entry name" value="Pept_S1C_Do"/>
</dbReference>
<dbReference type="InterPro" id="IPR001478">
    <property type="entry name" value="PDZ"/>
</dbReference>
<evidence type="ECO:0000256" key="1">
    <source>
        <dbReference type="ARBA" id="ARBA00004418"/>
    </source>
</evidence>
<evidence type="ECO:0000313" key="15">
    <source>
        <dbReference type="Proteomes" id="UP000177583"/>
    </source>
</evidence>
<dbReference type="AlphaFoldDB" id="A0A1F6GV27"/>
<name>A0A1F6GV27_9PROT</name>
<evidence type="ECO:0000256" key="8">
    <source>
        <dbReference type="ARBA" id="ARBA00022825"/>
    </source>
</evidence>
<dbReference type="Gene3D" id="2.40.10.120">
    <property type="match status" value="1"/>
</dbReference>
<dbReference type="GO" id="GO:0006508">
    <property type="term" value="P:proteolysis"/>
    <property type="evidence" value="ECO:0007669"/>
    <property type="project" value="UniProtKB-KW"/>
</dbReference>
<dbReference type="SUPFAM" id="SSF50494">
    <property type="entry name" value="Trypsin-like serine proteases"/>
    <property type="match status" value="1"/>
</dbReference>
<dbReference type="NCBIfam" id="TIGR02037">
    <property type="entry name" value="degP_htrA_DO"/>
    <property type="match status" value="1"/>
</dbReference>
<keyword evidence="7" id="KW-0378">Hydrolase</keyword>
<keyword evidence="8" id="KW-0720">Serine protease</keyword>
<dbReference type="Proteomes" id="UP000177583">
    <property type="component" value="Unassembled WGS sequence"/>
</dbReference>
<dbReference type="CDD" id="cd10839">
    <property type="entry name" value="cpPDZ1_DegP-like"/>
    <property type="match status" value="1"/>
</dbReference>
<dbReference type="InterPro" id="IPR009003">
    <property type="entry name" value="Peptidase_S1_PA"/>
</dbReference>
<keyword evidence="6" id="KW-0574">Periplasm</keyword>
<feature type="signal peptide" evidence="12">
    <location>
        <begin position="1"/>
        <end position="21"/>
    </location>
</feature>
<feature type="binding site" evidence="10">
    <location>
        <begin position="191"/>
        <end position="193"/>
    </location>
    <ligand>
        <name>substrate</name>
    </ligand>
</feature>
<evidence type="ECO:0000313" key="14">
    <source>
        <dbReference type="EMBL" id="OGH01871.1"/>
    </source>
</evidence>